<dbReference type="InParanoid" id="A0A2K1JKH3"/>
<dbReference type="AlphaFoldDB" id="A0A2K1JKH3"/>
<feature type="compositionally biased region" description="Basic and acidic residues" evidence="1">
    <location>
        <begin position="12"/>
        <end position="22"/>
    </location>
</feature>
<reference evidence="3" key="3">
    <citation type="submission" date="2020-12" db="UniProtKB">
        <authorList>
            <consortium name="EnsemblPlants"/>
        </authorList>
    </citation>
    <scope>IDENTIFICATION</scope>
</reference>
<evidence type="ECO:0000256" key="1">
    <source>
        <dbReference type="SAM" id="MobiDB-lite"/>
    </source>
</evidence>
<feature type="region of interest" description="Disordered" evidence="1">
    <location>
        <begin position="1"/>
        <end position="22"/>
    </location>
</feature>
<evidence type="ECO:0000313" key="4">
    <source>
        <dbReference type="Proteomes" id="UP000006727"/>
    </source>
</evidence>
<dbReference type="EnsemblPlants" id="Pp3c13_2427V3.1">
    <property type="protein sequence ID" value="Pp3c13_2427V3.1"/>
    <property type="gene ID" value="Pp3c13_2427"/>
</dbReference>
<protein>
    <submittedName>
        <fullName evidence="2 3">Uncharacterized protein</fullName>
    </submittedName>
</protein>
<name>A0A2K1JKH3_PHYPA</name>
<accession>A0A2K1JKH3</accession>
<dbReference type="EMBL" id="ABEU02000013">
    <property type="protein sequence ID" value="PNR42053.1"/>
    <property type="molecule type" value="Genomic_DNA"/>
</dbReference>
<sequence>MATSASCVKKAQMKESDETEKRSEVVAVAPPCSLFPRIPSLQSNAMSRASRISPSHREKPARCCTFRWETRTTGWKSNHQVMIFRFCYDEGFRVENSIRGLCPEVANKE</sequence>
<evidence type="ECO:0000313" key="3">
    <source>
        <dbReference type="EnsemblPlants" id="Pp3c13_2427V3.1"/>
    </source>
</evidence>
<keyword evidence="4" id="KW-1185">Reference proteome</keyword>
<dbReference type="Gramene" id="Pp3c13_2427V3.1">
    <property type="protein sequence ID" value="Pp3c13_2427V3.1"/>
    <property type="gene ID" value="Pp3c13_2427"/>
</dbReference>
<dbReference type="Proteomes" id="UP000006727">
    <property type="component" value="Chromosome 13"/>
</dbReference>
<reference evidence="2 4" key="2">
    <citation type="journal article" date="2018" name="Plant J.">
        <title>The Physcomitrella patens chromosome-scale assembly reveals moss genome structure and evolution.</title>
        <authorList>
            <person name="Lang D."/>
            <person name="Ullrich K.K."/>
            <person name="Murat F."/>
            <person name="Fuchs J."/>
            <person name="Jenkins J."/>
            <person name="Haas F.B."/>
            <person name="Piednoel M."/>
            <person name="Gundlach H."/>
            <person name="Van Bel M."/>
            <person name="Meyberg R."/>
            <person name="Vives C."/>
            <person name="Morata J."/>
            <person name="Symeonidi A."/>
            <person name="Hiss M."/>
            <person name="Muchero W."/>
            <person name="Kamisugi Y."/>
            <person name="Saleh O."/>
            <person name="Blanc G."/>
            <person name="Decker E.L."/>
            <person name="van Gessel N."/>
            <person name="Grimwood J."/>
            <person name="Hayes R.D."/>
            <person name="Graham S.W."/>
            <person name="Gunter L.E."/>
            <person name="McDaniel S.F."/>
            <person name="Hoernstein S.N.W."/>
            <person name="Larsson A."/>
            <person name="Li F.W."/>
            <person name="Perroud P.F."/>
            <person name="Phillips J."/>
            <person name="Ranjan P."/>
            <person name="Rokshar D.S."/>
            <person name="Rothfels C.J."/>
            <person name="Schneider L."/>
            <person name="Shu S."/>
            <person name="Stevenson D.W."/>
            <person name="Thummler F."/>
            <person name="Tillich M."/>
            <person name="Villarreal Aguilar J.C."/>
            <person name="Widiez T."/>
            <person name="Wong G.K."/>
            <person name="Wymore A."/>
            <person name="Zhang Y."/>
            <person name="Zimmer A.D."/>
            <person name="Quatrano R.S."/>
            <person name="Mayer K.F.X."/>
            <person name="Goodstein D."/>
            <person name="Casacuberta J.M."/>
            <person name="Vandepoele K."/>
            <person name="Reski R."/>
            <person name="Cuming A.C."/>
            <person name="Tuskan G.A."/>
            <person name="Maumus F."/>
            <person name="Salse J."/>
            <person name="Schmutz J."/>
            <person name="Rensing S.A."/>
        </authorList>
    </citation>
    <scope>NUCLEOTIDE SEQUENCE [LARGE SCALE GENOMIC DNA]</scope>
    <source>
        <strain evidence="3 4">cv. Gransden 2004</strain>
    </source>
</reference>
<reference evidence="2 4" key="1">
    <citation type="journal article" date="2008" name="Science">
        <title>The Physcomitrella genome reveals evolutionary insights into the conquest of land by plants.</title>
        <authorList>
            <person name="Rensing S."/>
            <person name="Lang D."/>
            <person name="Zimmer A."/>
            <person name="Terry A."/>
            <person name="Salamov A."/>
            <person name="Shapiro H."/>
            <person name="Nishiyama T."/>
            <person name="Perroud P.-F."/>
            <person name="Lindquist E."/>
            <person name="Kamisugi Y."/>
            <person name="Tanahashi T."/>
            <person name="Sakakibara K."/>
            <person name="Fujita T."/>
            <person name="Oishi K."/>
            <person name="Shin-I T."/>
            <person name="Kuroki Y."/>
            <person name="Toyoda A."/>
            <person name="Suzuki Y."/>
            <person name="Hashimoto A."/>
            <person name="Yamaguchi K."/>
            <person name="Sugano A."/>
            <person name="Kohara Y."/>
            <person name="Fujiyama A."/>
            <person name="Anterola A."/>
            <person name="Aoki S."/>
            <person name="Ashton N."/>
            <person name="Barbazuk W.B."/>
            <person name="Barker E."/>
            <person name="Bennetzen J."/>
            <person name="Bezanilla M."/>
            <person name="Blankenship R."/>
            <person name="Cho S.H."/>
            <person name="Dutcher S."/>
            <person name="Estelle M."/>
            <person name="Fawcett J.A."/>
            <person name="Gundlach H."/>
            <person name="Hanada K."/>
            <person name="Heyl A."/>
            <person name="Hicks K.A."/>
            <person name="Hugh J."/>
            <person name="Lohr M."/>
            <person name="Mayer K."/>
            <person name="Melkozernov A."/>
            <person name="Murata T."/>
            <person name="Nelson D."/>
            <person name="Pils B."/>
            <person name="Prigge M."/>
            <person name="Reiss B."/>
            <person name="Renner T."/>
            <person name="Rombauts S."/>
            <person name="Rushton P."/>
            <person name="Sanderfoot A."/>
            <person name="Schween G."/>
            <person name="Shiu S.-H."/>
            <person name="Stueber K."/>
            <person name="Theodoulou F.L."/>
            <person name="Tu H."/>
            <person name="Van de Peer Y."/>
            <person name="Verrier P.J."/>
            <person name="Waters E."/>
            <person name="Wood A."/>
            <person name="Yang L."/>
            <person name="Cove D."/>
            <person name="Cuming A."/>
            <person name="Hasebe M."/>
            <person name="Lucas S."/>
            <person name="Mishler D.B."/>
            <person name="Reski R."/>
            <person name="Grigoriev I."/>
            <person name="Quatrano R.S."/>
            <person name="Boore J.L."/>
        </authorList>
    </citation>
    <scope>NUCLEOTIDE SEQUENCE [LARGE SCALE GENOMIC DNA]</scope>
    <source>
        <strain evidence="3 4">cv. Gransden 2004</strain>
    </source>
</reference>
<organism evidence="2">
    <name type="scientific">Physcomitrium patens</name>
    <name type="common">Spreading-leaved earth moss</name>
    <name type="synonym">Physcomitrella patens</name>
    <dbReference type="NCBI Taxonomy" id="3218"/>
    <lineage>
        <taxon>Eukaryota</taxon>
        <taxon>Viridiplantae</taxon>
        <taxon>Streptophyta</taxon>
        <taxon>Embryophyta</taxon>
        <taxon>Bryophyta</taxon>
        <taxon>Bryophytina</taxon>
        <taxon>Bryopsida</taxon>
        <taxon>Funariidae</taxon>
        <taxon>Funariales</taxon>
        <taxon>Funariaceae</taxon>
        <taxon>Physcomitrium</taxon>
    </lineage>
</organism>
<evidence type="ECO:0000313" key="2">
    <source>
        <dbReference type="EMBL" id="PNR42053.1"/>
    </source>
</evidence>
<proteinExistence type="predicted"/>
<gene>
    <name evidence="2" type="ORF">PHYPA_016882</name>
</gene>